<reference evidence="2" key="1">
    <citation type="submission" date="2021-12" db="EMBL/GenBank/DDBJ databases">
        <title>Comparative genomics, transcriptomics and evolutionary studies reveal genomic signatures of adaptation to plant cell wall in hemibiotrophic fungi.</title>
        <authorList>
            <consortium name="DOE Joint Genome Institute"/>
            <person name="Baroncelli R."/>
            <person name="Diaz J.F."/>
            <person name="Benocci T."/>
            <person name="Peng M."/>
            <person name="Battaglia E."/>
            <person name="Haridas S."/>
            <person name="Andreopoulos W."/>
            <person name="Labutti K."/>
            <person name="Pangilinan J."/>
            <person name="Floch G.L."/>
            <person name="Makela M.R."/>
            <person name="Henrissat B."/>
            <person name="Grigoriev I.V."/>
            <person name="Crouch J.A."/>
            <person name="De Vries R.P."/>
            <person name="Sukno S.A."/>
            <person name="Thon M.R."/>
        </authorList>
    </citation>
    <scope>NUCLEOTIDE SEQUENCE</scope>
    <source>
        <strain evidence="2">CBS 112980</strain>
    </source>
</reference>
<evidence type="ECO:0000256" key="1">
    <source>
        <dbReference type="SAM" id="MobiDB-lite"/>
    </source>
</evidence>
<evidence type="ECO:0000313" key="2">
    <source>
        <dbReference type="EMBL" id="KAK1729477.1"/>
    </source>
</evidence>
<gene>
    <name evidence="2" type="ORF">BDZ83DRAFT_605232</name>
</gene>
<name>A0AAD8XLC6_GLOAC</name>
<accession>A0AAD8XLC6</accession>
<organism evidence="2 3">
    <name type="scientific">Glomerella acutata</name>
    <name type="common">Colletotrichum acutatum</name>
    <dbReference type="NCBI Taxonomy" id="27357"/>
    <lineage>
        <taxon>Eukaryota</taxon>
        <taxon>Fungi</taxon>
        <taxon>Dikarya</taxon>
        <taxon>Ascomycota</taxon>
        <taxon>Pezizomycotina</taxon>
        <taxon>Sordariomycetes</taxon>
        <taxon>Hypocreomycetidae</taxon>
        <taxon>Glomerellales</taxon>
        <taxon>Glomerellaceae</taxon>
        <taxon>Colletotrichum</taxon>
        <taxon>Colletotrichum acutatum species complex</taxon>
    </lineage>
</organism>
<dbReference type="GeneID" id="85391226"/>
<sequence length="89" mass="9378">MYKHQVPSNRAIGTTLPVSGPQSGAPNLTFPNVGSGCGMGLPAEASSPSKPILPVDATPVSEVEFKPKSQTSTYQSSLLDTIRYEDQIT</sequence>
<evidence type="ECO:0000313" key="3">
    <source>
        <dbReference type="Proteomes" id="UP001244207"/>
    </source>
</evidence>
<dbReference type="RefSeq" id="XP_060369532.1">
    <property type="nucleotide sequence ID" value="XM_060507327.1"/>
</dbReference>
<dbReference type="AlphaFoldDB" id="A0AAD8XLC6"/>
<dbReference type="EMBL" id="JAHMHS010000011">
    <property type="protein sequence ID" value="KAK1729477.1"/>
    <property type="molecule type" value="Genomic_DNA"/>
</dbReference>
<comment type="caution">
    <text evidence="2">The sequence shown here is derived from an EMBL/GenBank/DDBJ whole genome shotgun (WGS) entry which is preliminary data.</text>
</comment>
<keyword evidence="3" id="KW-1185">Reference proteome</keyword>
<proteinExistence type="predicted"/>
<feature type="region of interest" description="Disordered" evidence="1">
    <location>
        <begin position="1"/>
        <end position="27"/>
    </location>
</feature>
<protein>
    <submittedName>
        <fullName evidence="2">Uncharacterized protein</fullName>
    </submittedName>
</protein>
<dbReference type="Proteomes" id="UP001244207">
    <property type="component" value="Unassembled WGS sequence"/>
</dbReference>